<dbReference type="InterPro" id="IPR029062">
    <property type="entry name" value="Class_I_gatase-like"/>
</dbReference>
<gene>
    <name evidence="13" type="ORF">D1831_08875</name>
</gene>
<keyword evidence="4 6" id="KW-0378">Hydrolase</keyword>
<evidence type="ECO:0000256" key="8">
    <source>
        <dbReference type="PIRSR" id="PIRSR001084-2"/>
    </source>
</evidence>
<feature type="binding site" evidence="9">
    <location>
        <position position="157"/>
    </location>
    <ligand>
        <name>Zn(2+)</name>
        <dbReference type="ChEBI" id="CHEBI:29105"/>
    </ligand>
</feature>
<evidence type="ECO:0000256" key="9">
    <source>
        <dbReference type="PIRSR" id="PIRSR001084-3"/>
    </source>
</evidence>
<dbReference type="GO" id="GO:0009341">
    <property type="term" value="C:beta-galactosidase complex"/>
    <property type="evidence" value="ECO:0007669"/>
    <property type="project" value="InterPro"/>
</dbReference>
<feature type="binding site" evidence="9">
    <location>
        <position position="117"/>
    </location>
    <ligand>
        <name>Zn(2+)</name>
        <dbReference type="ChEBI" id="CHEBI:29105"/>
    </ligand>
</feature>
<comment type="similarity">
    <text evidence="2 6">Belongs to the glycosyl hydrolase 42 family.</text>
</comment>
<dbReference type="PIRSF" id="PIRSF001084">
    <property type="entry name" value="B-galactosidase"/>
    <property type="match status" value="1"/>
</dbReference>
<dbReference type="Gene3D" id="2.60.40.1180">
    <property type="entry name" value="Golgi alpha-mannosidase II"/>
    <property type="match status" value="1"/>
</dbReference>
<keyword evidence="14" id="KW-1185">Reference proteome</keyword>
<comment type="catalytic activity">
    <reaction evidence="1 6">
        <text>Hydrolysis of terminal non-reducing beta-D-galactose residues in beta-D-galactosides.</text>
        <dbReference type="EC" id="3.2.1.23"/>
    </reaction>
</comment>
<keyword evidence="5 6" id="KW-0326">Glycosidase</keyword>
<feature type="domain" description="Beta-galactosidase C-terminal" evidence="12">
    <location>
        <begin position="616"/>
        <end position="675"/>
    </location>
</feature>
<feature type="domain" description="Beta-galactosidase trimerisation" evidence="11">
    <location>
        <begin position="398"/>
        <end position="600"/>
    </location>
</feature>
<dbReference type="InterPro" id="IPR013739">
    <property type="entry name" value="Beta_galactosidase_C"/>
</dbReference>
<feature type="binding site" evidence="8">
    <location>
        <position position="113"/>
    </location>
    <ligand>
        <name>substrate</name>
    </ligand>
</feature>
<evidence type="ECO:0000259" key="11">
    <source>
        <dbReference type="Pfam" id="PF08532"/>
    </source>
</evidence>
<evidence type="ECO:0000256" key="4">
    <source>
        <dbReference type="ARBA" id="ARBA00022801"/>
    </source>
</evidence>
<evidence type="ECO:0000256" key="1">
    <source>
        <dbReference type="ARBA" id="ARBA00001412"/>
    </source>
</evidence>
<dbReference type="SUPFAM" id="SSF52317">
    <property type="entry name" value="Class I glutamine amidotransferase-like"/>
    <property type="match status" value="1"/>
</dbReference>
<accession>A0A3R8J6U2</accession>
<dbReference type="PANTHER" id="PTHR36447">
    <property type="entry name" value="BETA-GALACTOSIDASE GANA"/>
    <property type="match status" value="1"/>
</dbReference>
<protein>
    <recommendedName>
        <fullName evidence="3 6">Beta-galactosidase</fullName>
        <shortName evidence="6">Beta-gal</shortName>
        <ecNumber evidence="3 6">3.2.1.23</ecNumber>
    </recommendedName>
</protein>
<dbReference type="Proteomes" id="UP000283633">
    <property type="component" value="Unassembled WGS sequence"/>
</dbReference>
<dbReference type="Pfam" id="PF02449">
    <property type="entry name" value="Glyco_hydro_42"/>
    <property type="match status" value="1"/>
</dbReference>
<dbReference type="InterPro" id="IPR013738">
    <property type="entry name" value="Beta_galactosidase_Trimer"/>
</dbReference>
<dbReference type="OrthoDB" id="9800974at2"/>
<evidence type="ECO:0000256" key="3">
    <source>
        <dbReference type="ARBA" id="ARBA00012756"/>
    </source>
</evidence>
<dbReference type="PANTHER" id="PTHR36447:SF1">
    <property type="entry name" value="BETA-GALACTOSIDASE GANA"/>
    <property type="match status" value="1"/>
</dbReference>
<feature type="binding site" evidence="8">
    <location>
        <position position="316"/>
    </location>
    <ligand>
        <name>substrate</name>
    </ligand>
</feature>
<dbReference type="RefSeq" id="WP_125072575.1">
    <property type="nucleotide sequence ID" value="NZ_QWZQ01000027.1"/>
</dbReference>
<dbReference type="GO" id="GO:0004565">
    <property type="term" value="F:beta-galactosidase activity"/>
    <property type="evidence" value="ECO:0007669"/>
    <property type="project" value="UniProtKB-EC"/>
</dbReference>
<evidence type="ECO:0000256" key="2">
    <source>
        <dbReference type="ARBA" id="ARBA00005940"/>
    </source>
</evidence>
<feature type="active site" description="Proton donor" evidence="7">
    <location>
        <position position="152"/>
    </location>
</feature>
<dbReference type="GO" id="GO:0046872">
    <property type="term" value="F:metal ion binding"/>
    <property type="evidence" value="ECO:0007669"/>
    <property type="project" value="UniProtKB-KW"/>
</dbReference>
<sequence>MDQKLWKEYPILFGGDYNPEQWPEDSWERDLTMLERANVNSATINVFSWALLEPKEGTYDFSMLDKIVNLLNQHHFKIVMATSTAALPAWMAKKYPDVNRVDTHGIRQGFGKRHNACPNSPNFQRLARGLVEQLVKRYAGNPNIVCWHISNEYGGQCYCDNCARAFREWLKKRYTSLAELNDAWDANMWSHTFNDWDEIVPPDQHTDEFENGGATLGGASLDYRRFQSDSLLANFKMEKDLIRAADATTPITTNFMGTQKDLDYFKWAKEMDVVSWDNYPSFDTPASFTAMSHDLMYGLKHAPFMLMEQTPSQQNWQPYNALKDPGEFRMLSFQAMAHGADTVQVFQLRQARNGCESLHGAIISHADSTETRVFKEAGQIGADLQKLPADLLASQKHAQVAIIFDWNSFWALDFALGPNVRLQYVEQVHAYYQYFYDHNVAVDMISVDDDFNNYQAVIAPVLFMFKHGLADKVNAYVHAGGNFITNAMSTTVDEHDNVYQGGYFKQIEPTLGLWSEEWDVLPPVSTCQVEFNDQSTAKANTVCSLVHLGSAQPLASYETDKFYDATPAITQNTYGKGHGFFVGTYLDQTGMQLLGDRLVDLIGLETTYQPTADSQGIELTTRQSASNRYDFLINTTADTRTYHYEAQPYAKDLLTGKAVNSGLLTLKPYAALIIQSNL</sequence>
<evidence type="ECO:0000256" key="7">
    <source>
        <dbReference type="PIRSR" id="PIRSR001084-1"/>
    </source>
</evidence>
<dbReference type="SUPFAM" id="SSF51445">
    <property type="entry name" value="(Trans)glycosidases"/>
    <property type="match status" value="1"/>
</dbReference>
<dbReference type="EC" id="3.2.1.23" evidence="3 6"/>
<evidence type="ECO:0000313" key="13">
    <source>
        <dbReference type="EMBL" id="RRK10196.1"/>
    </source>
</evidence>
<dbReference type="GO" id="GO:0006012">
    <property type="term" value="P:galactose metabolic process"/>
    <property type="evidence" value="ECO:0007669"/>
    <property type="project" value="InterPro"/>
</dbReference>
<dbReference type="InterPro" id="IPR013780">
    <property type="entry name" value="Glyco_hydro_b"/>
</dbReference>
<organism evidence="13 14">
    <name type="scientific">Lactiplantibacillus garii</name>
    <dbReference type="NCBI Taxonomy" id="2306423"/>
    <lineage>
        <taxon>Bacteria</taxon>
        <taxon>Bacillati</taxon>
        <taxon>Bacillota</taxon>
        <taxon>Bacilli</taxon>
        <taxon>Lactobacillales</taxon>
        <taxon>Lactobacillaceae</taxon>
        <taxon>Lactiplantibacillus</taxon>
    </lineage>
</organism>
<dbReference type="AlphaFoldDB" id="A0A3R8J6U2"/>
<dbReference type="Gene3D" id="3.40.50.880">
    <property type="match status" value="1"/>
</dbReference>
<dbReference type="InterPro" id="IPR013529">
    <property type="entry name" value="Glyco_hydro_42_N"/>
</dbReference>
<feature type="active site" description="Nucleophile" evidence="7">
    <location>
        <position position="308"/>
    </location>
</feature>
<dbReference type="Gene3D" id="3.20.20.80">
    <property type="entry name" value="Glycosidases"/>
    <property type="match status" value="1"/>
</dbReference>
<feature type="binding site" evidence="9">
    <location>
        <position position="162"/>
    </location>
    <ligand>
        <name>Zn(2+)</name>
        <dbReference type="ChEBI" id="CHEBI:29105"/>
    </ligand>
</feature>
<proteinExistence type="inferred from homology"/>
<dbReference type="Pfam" id="PF08532">
    <property type="entry name" value="Glyco_hydro_42M"/>
    <property type="match status" value="1"/>
</dbReference>
<dbReference type="EMBL" id="QWZQ01000027">
    <property type="protein sequence ID" value="RRK10196.1"/>
    <property type="molecule type" value="Genomic_DNA"/>
</dbReference>
<feature type="binding site" evidence="8">
    <location>
        <position position="151"/>
    </location>
    <ligand>
        <name>substrate</name>
    </ligand>
</feature>
<feature type="binding site" evidence="9">
    <location>
        <position position="159"/>
    </location>
    <ligand>
        <name>Zn(2+)</name>
        <dbReference type="ChEBI" id="CHEBI:29105"/>
    </ligand>
</feature>
<feature type="domain" description="Glycoside hydrolase family 42 N-terminal" evidence="10">
    <location>
        <begin position="16"/>
        <end position="387"/>
    </location>
</feature>
<evidence type="ECO:0000313" key="14">
    <source>
        <dbReference type="Proteomes" id="UP000283633"/>
    </source>
</evidence>
<evidence type="ECO:0000256" key="5">
    <source>
        <dbReference type="ARBA" id="ARBA00023295"/>
    </source>
</evidence>
<keyword evidence="9" id="KW-0479">Metal-binding</keyword>
<dbReference type="InterPro" id="IPR017853">
    <property type="entry name" value="GH"/>
</dbReference>
<evidence type="ECO:0000259" key="12">
    <source>
        <dbReference type="Pfam" id="PF08533"/>
    </source>
</evidence>
<dbReference type="Pfam" id="PF08533">
    <property type="entry name" value="Glyco_hydro_42C"/>
    <property type="match status" value="1"/>
</dbReference>
<dbReference type="InterPro" id="IPR003476">
    <property type="entry name" value="Glyco_hydro_42"/>
</dbReference>
<evidence type="ECO:0000259" key="10">
    <source>
        <dbReference type="Pfam" id="PF02449"/>
    </source>
</evidence>
<reference evidence="13 14" key="1">
    <citation type="submission" date="2018-08" db="EMBL/GenBank/DDBJ databases">
        <title>Genome Lactobacillus garii FI11369.</title>
        <authorList>
            <person name="Diaz M."/>
            <person name="Narbad A."/>
        </authorList>
    </citation>
    <scope>NUCLEOTIDE SEQUENCE [LARGE SCALE GENOMIC DNA]</scope>
    <source>
        <strain evidence="13 14">FI11369</strain>
    </source>
</reference>
<keyword evidence="9" id="KW-0862">Zinc</keyword>
<evidence type="ECO:0000256" key="6">
    <source>
        <dbReference type="PIRNR" id="PIRNR001084"/>
    </source>
</evidence>
<dbReference type="CDD" id="cd03143">
    <property type="entry name" value="A4_beta-galactosidase_middle_domain"/>
    <property type="match status" value="1"/>
</dbReference>
<name>A0A3R8J6U2_9LACO</name>
<comment type="caution">
    <text evidence="13">The sequence shown here is derived from an EMBL/GenBank/DDBJ whole genome shotgun (WGS) entry which is preliminary data.</text>
</comment>